<evidence type="ECO:0000313" key="2">
    <source>
        <dbReference type="Proteomes" id="UP000807469"/>
    </source>
</evidence>
<proteinExistence type="predicted"/>
<evidence type="ECO:0000313" key="1">
    <source>
        <dbReference type="EMBL" id="KAF9484368.1"/>
    </source>
</evidence>
<dbReference type="Proteomes" id="UP000807469">
    <property type="component" value="Unassembled WGS sequence"/>
</dbReference>
<dbReference type="EMBL" id="MU155144">
    <property type="protein sequence ID" value="KAF9484368.1"/>
    <property type="molecule type" value="Genomic_DNA"/>
</dbReference>
<dbReference type="Gene3D" id="1.20.1280.50">
    <property type="match status" value="1"/>
</dbReference>
<organism evidence="1 2">
    <name type="scientific">Pholiota conissans</name>
    <dbReference type="NCBI Taxonomy" id="109636"/>
    <lineage>
        <taxon>Eukaryota</taxon>
        <taxon>Fungi</taxon>
        <taxon>Dikarya</taxon>
        <taxon>Basidiomycota</taxon>
        <taxon>Agaricomycotina</taxon>
        <taxon>Agaricomycetes</taxon>
        <taxon>Agaricomycetidae</taxon>
        <taxon>Agaricales</taxon>
        <taxon>Agaricineae</taxon>
        <taxon>Strophariaceae</taxon>
        <taxon>Pholiota</taxon>
    </lineage>
</organism>
<accession>A0A9P5ZAA3</accession>
<evidence type="ECO:0008006" key="3">
    <source>
        <dbReference type="Google" id="ProtNLM"/>
    </source>
</evidence>
<name>A0A9P5ZAA3_9AGAR</name>
<sequence length="547" mass="61836">MLGSPLSYQQISDYLQGATSLLLEDNLPHLISSLQYHQDRIDDLARLAESLNNGPTKHSFLRPKSWTAQSRKKKKAAKLDELRRCEGDSYAAISALHILLCPIRRLPPEVLTEIFIHSLPQKQYILPGDEGSPLRLMRVCTEWWKVCVSSPQLWSSLELVRPSATNVRHESPVEHPEDGDIFRISCINLWLSRSGDLPLSLSIQDDLLSVEGMRHILKTYSRRLQHLKISVPEKILQNLSGHDFPRLEVFQIHSPKGLHVTSVNILSQAMLRAPRLRQFIWENVTSGVFRPPPIELYWSNITHLTLHATITLDHCYTILSSATKAVHVDFKDIFGLSNVAQYPDVTLPYLSNLTLCSHHDISGLLDALTLPNLKQIVIDLRSWPYTAILSFFKRSKFPLQTLNLFFVPLQELDLIECLECVQATLTELTVQMRAPYLLTDILLDKLTFAGSDAVLCPRLEALALYDCLSCSPGRLALMARSRLPLDLPRWTNAIENPKLDGQGLLSPLRMIELYASNTELQALKPLRNLGLQLIAYSDTDSVTVSID</sequence>
<comment type="caution">
    <text evidence="1">The sequence shown here is derived from an EMBL/GenBank/DDBJ whole genome shotgun (WGS) entry which is preliminary data.</text>
</comment>
<dbReference type="OrthoDB" id="3139399at2759"/>
<dbReference type="InterPro" id="IPR036047">
    <property type="entry name" value="F-box-like_dom_sf"/>
</dbReference>
<protein>
    <recommendedName>
        <fullName evidence="3">F-box domain-containing protein</fullName>
    </recommendedName>
</protein>
<dbReference type="SUPFAM" id="SSF81383">
    <property type="entry name" value="F-box domain"/>
    <property type="match status" value="1"/>
</dbReference>
<keyword evidence="2" id="KW-1185">Reference proteome</keyword>
<dbReference type="AlphaFoldDB" id="A0A9P5ZAA3"/>
<gene>
    <name evidence="1" type="ORF">BDN70DRAFT_872639</name>
</gene>
<reference evidence="1" key="1">
    <citation type="submission" date="2020-11" db="EMBL/GenBank/DDBJ databases">
        <authorList>
            <consortium name="DOE Joint Genome Institute"/>
            <person name="Ahrendt S."/>
            <person name="Riley R."/>
            <person name="Andreopoulos W."/>
            <person name="Labutti K."/>
            <person name="Pangilinan J."/>
            <person name="Ruiz-Duenas F.J."/>
            <person name="Barrasa J.M."/>
            <person name="Sanchez-Garcia M."/>
            <person name="Camarero S."/>
            <person name="Miyauchi S."/>
            <person name="Serrano A."/>
            <person name="Linde D."/>
            <person name="Babiker R."/>
            <person name="Drula E."/>
            <person name="Ayuso-Fernandez I."/>
            <person name="Pacheco R."/>
            <person name="Padilla G."/>
            <person name="Ferreira P."/>
            <person name="Barriuso J."/>
            <person name="Kellner H."/>
            <person name="Castanera R."/>
            <person name="Alfaro M."/>
            <person name="Ramirez L."/>
            <person name="Pisabarro A.G."/>
            <person name="Kuo A."/>
            <person name="Tritt A."/>
            <person name="Lipzen A."/>
            <person name="He G."/>
            <person name="Yan M."/>
            <person name="Ng V."/>
            <person name="Cullen D."/>
            <person name="Martin F."/>
            <person name="Rosso M.-N."/>
            <person name="Henrissat B."/>
            <person name="Hibbett D."/>
            <person name="Martinez A.T."/>
            <person name="Grigoriev I.V."/>
        </authorList>
    </citation>
    <scope>NUCLEOTIDE SEQUENCE</scope>
    <source>
        <strain evidence="1">CIRM-BRFM 674</strain>
    </source>
</reference>